<sequence length="696" mass="78399">MAQASSLSALREDLRLFESGADRSGAPMWAIQDPVSNRFFRIGWLEYECLLRWPAQPEQIAADIEAHTPLSVEPEQVEQFARFLEFNQLLRPGAEGRQRLLEKTRDHGWRDWRWWLHNYLFLRVPLIRPQHSLERAMPWVSPLFTPTALFLLLLATLTGVLLVARQWDTFTHDVMDMLTPSGLFGFALALVLSKTLHELGHAFVATRLGVRVGHMGVAFLVMWPMLYTDTGESWRLRSHRQRLAISVAGVSTEMALAGVATLAWALLDDGALRQAMLYLATTGWVLSLALNVSPFMRFDGYFILSDLLDFPNLHERSGALARAWLRRTLLGLNEPDPEVFPARVRRGLILFAFCTWLYRLVMFLGIALAVYLFFFKVLGIFLLCVELIWFIGRPVWSEVSVWVKRWDEVRIRRRCAIGGASLAALALLAMPWTFDVEAPAVAQPQRVQQVFAPLPAQLQALRAAGEVKQGTQLVEFSARDLDLRAARSEASLQALHQRIGGLLAEEDGIAAQPALRERLQEQMAELSSVHEEGALLRILAEFDGVWLDVDPLVREGVWIASDQPLGVLVDPQAWVVDAYVEQQDVQRIALGNQARFRAENSLEWIPAQVLEIDTTRARELVLPLLADRHGGQIATHASRREAEPSAALYRVRLQLAQPLNELRQTRGSVHIEAESVSPLWSGIKSAAAVLLRESGF</sequence>
<dbReference type="InterPro" id="IPR001193">
    <property type="entry name" value="MBTPS2"/>
</dbReference>
<evidence type="ECO:0000259" key="8">
    <source>
        <dbReference type="Pfam" id="PF02163"/>
    </source>
</evidence>
<dbReference type="CDD" id="cd05709">
    <property type="entry name" value="S2P-M50"/>
    <property type="match status" value="1"/>
</dbReference>
<dbReference type="PANTHER" id="PTHR13325">
    <property type="entry name" value="PROTEASE M50 MEMBRANE-BOUND TRANSCRIPTION FACTOR SITE 2 PROTEASE"/>
    <property type="match status" value="1"/>
</dbReference>
<evidence type="ECO:0000313" key="9">
    <source>
        <dbReference type="EMBL" id="WXL25519.1"/>
    </source>
</evidence>
<evidence type="ECO:0000256" key="4">
    <source>
        <dbReference type="ARBA" id="ARBA00022692"/>
    </source>
</evidence>
<keyword evidence="5 7" id="KW-1133">Transmembrane helix</keyword>
<reference evidence="9 10" key="1">
    <citation type="submission" date="2024-03" db="EMBL/GenBank/DDBJ databases">
        <title>Complete genome of BD2.</title>
        <authorList>
            <person name="Cao G."/>
        </authorList>
    </citation>
    <scope>NUCLEOTIDE SEQUENCE [LARGE SCALE GENOMIC DNA]</scope>
    <source>
        <strain evidence="9 10">BD2</strain>
    </source>
</reference>
<keyword evidence="4 7" id="KW-0812">Transmembrane</keyword>
<feature type="transmembrane region" description="Helical" evidence="7">
    <location>
        <begin position="348"/>
        <end position="374"/>
    </location>
</feature>
<evidence type="ECO:0000256" key="5">
    <source>
        <dbReference type="ARBA" id="ARBA00022989"/>
    </source>
</evidence>
<dbReference type="InterPro" id="IPR008915">
    <property type="entry name" value="Peptidase_M50"/>
</dbReference>
<name>A0ABZ2RN06_ECTME</name>
<feature type="transmembrane region" description="Helical" evidence="7">
    <location>
        <begin position="243"/>
        <end position="266"/>
    </location>
</feature>
<comment type="subcellular location">
    <subcellularLocation>
        <location evidence="2">Endomembrane system</location>
        <topology evidence="2">Multi-pass membrane protein</topology>
    </subcellularLocation>
</comment>
<feature type="transmembrane region" description="Helical" evidence="7">
    <location>
        <begin position="380"/>
        <end position="403"/>
    </location>
</feature>
<feature type="transmembrane region" description="Helical" evidence="7">
    <location>
        <begin position="272"/>
        <end position="292"/>
    </location>
</feature>
<comment type="cofactor">
    <cofactor evidence="1">
        <name>Zn(2+)</name>
        <dbReference type="ChEBI" id="CHEBI:29105"/>
    </cofactor>
</comment>
<evidence type="ECO:0000313" key="10">
    <source>
        <dbReference type="Proteomes" id="UP001476583"/>
    </source>
</evidence>
<keyword evidence="10" id="KW-1185">Reference proteome</keyword>
<dbReference type="PANTHER" id="PTHR13325:SF3">
    <property type="entry name" value="MEMBRANE-BOUND TRANSCRIPTION FACTOR SITE-2 PROTEASE"/>
    <property type="match status" value="1"/>
</dbReference>
<gene>
    <name evidence="9" type="ORF">WG219_19830</name>
</gene>
<organism evidence="9 10">
    <name type="scientific">Ectopseudomonas mendocina</name>
    <name type="common">Pseudomonas mendocina</name>
    <dbReference type="NCBI Taxonomy" id="300"/>
    <lineage>
        <taxon>Bacteria</taxon>
        <taxon>Pseudomonadati</taxon>
        <taxon>Pseudomonadota</taxon>
        <taxon>Gammaproteobacteria</taxon>
        <taxon>Pseudomonadales</taxon>
        <taxon>Pseudomonadaceae</taxon>
        <taxon>Ectopseudomonas</taxon>
    </lineage>
</organism>
<comment type="similarity">
    <text evidence="3">Belongs to the peptidase M50B family.</text>
</comment>
<feature type="transmembrane region" description="Helical" evidence="7">
    <location>
        <begin position="415"/>
        <end position="434"/>
    </location>
</feature>
<dbReference type="EMBL" id="CP148074">
    <property type="protein sequence ID" value="WXL25519.1"/>
    <property type="molecule type" value="Genomic_DNA"/>
</dbReference>
<evidence type="ECO:0000256" key="2">
    <source>
        <dbReference type="ARBA" id="ARBA00004127"/>
    </source>
</evidence>
<evidence type="ECO:0000256" key="6">
    <source>
        <dbReference type="ARBA" id="ARBA00023136"/>
    </source>
</evidence>
<evidence type="ECO:0000256" key="1">
    <source>
        <dbReference type="ARBA" id="ARBA00001947"/>
    </source>
</evidence>
<evidence type="ECO:0000256" key="3">
    <source>
        <dbReference type="ARBA" id="ARBA00007931"/>
    </source>
</evidence>
<evidence type="ECO:0000256" key="7">
    <source>
        <dbReference type="SAM" id="Phobius"/>
    </source>
</evidence>
<dbReference type="Proteomes" id="UP001476583">
    <property type="component" value="Chromosome"/>
</dbReference>
<feature type="domain" description="Peptidase M50" evidence="8">
    <location>
        <begin position="186"/>
        <end position="266"/>
    </location>
</feature>
<protein>
    <submittedName>
        <fullName evidence="9">HlyD family efflux transporter periplasmic adaptor subunit</fullName>
    </submittedName>
</protein>
<feature type="transmembrane region" description="Helical" evidence="7">
    <location>
        <begin position="139"/>
        <end position="162"/>
    </location>
</feature>
<proteinExistence type="inferred from homology"/>
<accession>A0ABZ2RN06</accession>
<dbReference type="Pfam" id="PF02163">
    <property type="entry name" value="Peptidase_M50"/>
    <property type="match status" value="1"/>
</dbReference>
<keyword evidence="6 7" id="KW-0472">Membrane</keyword>